<reference evidence="3" key="1">
    <citation type="journal article" date="2023" name="Insect Mol. Biol.">
        <title>Genome sequencing provides insights into the evolution of gene families encoding plant cell wall-degrading enzymes in longhorned beetles.</title>
        <authorList>
            <person name="Shin N.R."/>
            <person name="Okamura Y."/>
            <person name="Kirsch R."/>
            <person name="Pauchet Y."/>
        </authorList>
    </citation>
    <scope>NUCLEOTIDE SEQUENCE</scope>
    <source>
        <strain evidence="3">MMC_N1</strain>
    </source>
</reference>
<name>A0ABQ9JC45_9CUCU</name>
<feature type="domain" description="Cyclic nucleotide-binding" evidence="2">
    <location>
        <begin position="91"/>
        <end position="167"/>
    </location>
</feature>
<dbReference type="InterPro" id="IPR014710">
    <property type="entry name" value="RmlC-like_jellyroll"/>
</dbReference>
<dbReference type="EMBL" id="JAPWTJ010000769">
    <property type="protein sequence ID" value="KAJ8975760.1"/>
    <property type="molecule type" value="Genomic_DNA"/>
</dbReference>
<protein>
    <recommendedName>
        <fullName evidence="2">Cyclic nucleotide-binding domain-containing protein</fullName>
    </recommendedName>
</protein>
<dbReference type="InterPro" id="IPR000595">
    <property type="entry name" value="cNMP-bd_dom"/>
</dbReference>
<evidence type="ECO:0000313" key="3">
    <source>
        <dbReference type="EMBL" id="KAJ8975760.1"/>
    </source>
</evidence>
<dbReference type="Proteomes" id="UP001162164">
    <property type="component" value="Unassembled WGS sequence"/>
</dbReference>
<accession>A0ABQ9JC45</accession>
<dbReference type="SUPFAM" id="SSF51206">
    <property type="entry name" value="cAMP-binding domain-like"/>
    <property type="match status" value="1"/>
</dbReference>
<proteinExistence type="predicted"/>
<keyword evidence="4" id="KW-1185">Reference proteome</keyword>
<dbReference type="CDD" id="cd00038">
    <property type="entry name" value="CAP_ED"/>
    <property type="match status" value="1"/>
</dbReference>
<dbReference type="PANTHER" id="PTHR45689:SF14">
    <property type="entry name" value="CYCLIC NUCLEOTIDE-GATED CATION CHANNEL SUBUNIT A-LIKE PROTEIN"/>
    <property type="match status" value="1"/>
</dbReference>
<dbReference type="InterPro" id="IPR051413">
    <property type="entry name" value="K/Na_HCN_channel"/>
</dbReference>
<dbReference type="InterPro" id="IPR018490">
    <property type="entry name" value="cNMP-bd_dom_sf"/>
</dbReference>
<feature type="transmembrane region" description="Helical" evidence="1">
    <location>
        <begin position="20"/>
        <end position="41"/>
    </location>
</feature>
<evidence type="ECO:0000313" key="4">
    <source>
        <dbReference type="Proteomes" id="UP001162164"/>
    </source>
</evidence>
<dbReference type="Gene3D" id="2.60.120.10">
    <property type="entry name" value="Jelly Rolls"/>
    <property type="match status" value="1"/>
</dbReference>
<sequence length="178" mass="20067">MEGMAHQYEVTMTNEQCCLILVMIFGRLYTLFLLADLLRLFGIASVSESNYEQQISRLNEYMTSKKSTLSEQLKTELFLFSARKPIKGIPVLATLPKFILGTVVAEMKHHTFSPKDTILKIGTVSENIYFISSGTVAIYNEAGHELYHLEDADEFGIVSIASEGLQRYKLEAIETTDI</sequence>
<comment type="caution">
    <text evidence="3">The sequence shown here is derived from an EMBL/GenBank/DDBJ whole genome shotgun (WGS) entry which is preliminary data.</text>
</comment>
<keyword evidence="1" id="KW-0472">Membrane</keyword>
<organism evidence="3 4">
    <name type="scientific">Molorchus minor</name>
    <dbReference type="NCBI Taxonomy" id="1323400"/>
    <lineage>
        <taxon>Eukaryota</taxon>
        <taxon>Metazoa</taxon>
        <taxon>Ecdysozoa</taxon>
        <taxon>Arthropoda</taxon>
        <taxon>Hexapoda</taxon>
        <taxon>Insecta</taxon>
        <taxon>Pterygota</taxon>
        <taxon>Neoptera</taxon>
        <taxon>Endopterygota</taxon>
        <taxon>Coleoptera</taxon>
        <taxon>Polyphaga</taxon>
        <taxon>Cucujiformia</taxon>
        <taxon>Chrysomeloidea</taxon>
        <taxon>Cerambycidae</taxon>
        <taxon>Lamiinae</taxon>
        <taxon>Monochamini</taxon>
        <taxon>Molorchus</taxon>
    </lineage>
</organism>
<keyword evidence="1" id="KW-0812">Transmembrane</keyword>
<keyword evidence="1" id="KW-1133">Transmembrane helix</keyword>
<evidence type="ECO:0000256" key="1">
    <source>
        <dbReference type="SAM" id="Phobius"/>
    </source>
</evidence>
<dbReference type="PROSITE" id="PS50042">
    <property type="entry name" value="CNMP_BINDING_3"/>
    <property type="match status" value="1"/>
</dbReference>
<dbReference type="PANTHER" id="PTHR45689">
    <property type="entry name" value="I[[H]] CHANNEL, ISOFORM E"/>
    <property type="match status" value="1"/>
</dbReference>
<gene>
    <name evidence="3" type="ORF">NQ317_004810</name>
</gene>
<evidence type="ECO:0000259" key="2">
    <source>
        <dbReference type="PROSITE" id="PS50042"/>
    </source>
</evidence>